<keyword evidence="9" id="KW-0406">Ion transport</keyword>
<dbReference type="Gene3D" id="1.20.1730.10">
    <property type="entry name" value="Sodium/glucose cotransporter"/>
    <property type="match status" value="1"/>
</dbReference>
<reference evidence="15" key="1">
    <citation type="submission" date="2010-11" db="EMBL/GenBank/DDBJ databases">
        <title>The complete genome of Desulfurococcus mucosus DSM 2162.</title>
        <authorList>
            <consortium name="US DOE Joint Genome Institute (JGI-PGF)"/>
            <person name="Lucas S."/>
            <person name="Copeland A."/>
            <person name="Lapidus A."/>
            <person name="Bruce D."/>
            <person name="Goodwin L."/>
            <person name="Pitluck S."/>
            <person name="Kyrpides N."/>
            <person name="Mavromatis K."/>
            <person name="Pagani I."/>
            <person name="Ivanova N."/>
            <person name="Ovchinnikova G."/>
            <person name="Chertkov O."/>
            <person name="Held B."/>
            <person name="Brettin T."/>
            <person name="Detter J.C."/>
            <person name="Tapia R."/>
            <person name="Han C."/>
            <person name="Land M."/>
            <person name="Hauser L."/>
            <person name="Markowitz V."/>
            <person name="Cheng J.-F."/>
            <person name="Hugenholtz P."/>
            <person name="Woyke T."/>
            <person name="Wu D."/>
            <person name="Wirth R."/>
            <person name="Bilek Y."/>
            <person name="Hader T."/>
            <person name="Klenk H.-P."/>
            <person name="Eisen J.A."/>
        </authorList>
    </citation>
    <scope>NUCLEOTIDE SEQUENCE [LARGE SCALE GENOMIC DNA]</scope>
    <source>
        <strain evidence="15">ATCC 35584 / DSM 2162 / JCM 9187 / O7/1</strain>
    </source>
</reference>
<evidence type="ECO:0000256" key="4">
    <source>
        <dbReference type="ARBA" id="ARBA00022475"/>
    </source>
</evidence>
<sequence length="479" mass="51785" precursor="true">MFVALLLLYILVGTIIAYFSRKMGIKDARDYIIAGGRVGSLVSFGTYAATTYSAFMMLGLVGLAYSTGVGALGFELLYLLVTVIILSTIGFKIWRLSREKGWITPSQMLGDIYSSRLLGILVAGLYLFTMIPYVAAQIQGLTIVFTYAGLDPVAGTLVSAAVAYLWILFAGMWSIATTDLYQAILMLTGGLLYITQLMLPAPWLPGASPSQAIALVGEKGYLGLTDFWTPHVFLAYTVPWIFFALTNPQVVMRLYIQRDEAAYRRSVALFSFYGLLYTLIAVTAGLLARGFAEAGFIPANLKRDEVTIYLIRLFNPFVGSLIAVSIVAAAVSTVNSIVHAVASSIYREVIGSPRRQLALLNAVSLVIIALSSFLAYARVAYIVDLSVMTSVYLLPLAPITAIGLYLARHVGSHARTAALLSLATGETVAVASTLLNRGSRAFTSVYAGVPASLWVLTVSTLVLLAGFMLDIYVSRRESR</sequence>
<feature type="transmembrane region" description="Helical" evidence="13">
    <location>
        <begin position="267"/>
        <end position="288"/>
    </location>
</feature>
<feature type="transmembrane region" description="Helical" evidence="13">
    <location>
        <begin position="115"/>
        <end position="134"/>
    </location>
</feature>
<protein>
    <submittedName>
        <fullName evidence="14">Na+/solute symporter</fullName>
    </submittedName>
</protein>
<dbReference type="CDD" id="cd10322">
    <property type="entry name" value="SLC5sbd"/>
    <property type="match status" value="1"/>
</dbReference>
<feature type="transmembrane region" description="Helical" evidence="13">
    <location>
        <begin position="451"/>
        <end position="473"/>
    </location>
</feature>
<accession>E8R9K6</accession>
<evidence type="ECO:0000256" key="10">
    <source>
        <dbReference type="ARBA" id="ARBA00023136"/>
    </source>
</evidence>
<keyword evidence="7 13" id="KW-1133">Transmembrane helix</keyword>
<dbReference type="OrthoDB" id="19182at2157"/>
<dbReference type="PROSITE" id="PS50283">
    <property type="entry name" value="NA_SOLUT_SYMP_3"/>
    <property type="match status" value="1"/>
</dbReference>
<dbReference type="GO" id="GO:0006814">
    <property type="term" value="P:sodium ion transport"/>
    <property type="evidence" value="ECO:0007669"/>
    <property type="project" value="UniProtKB-KW"/>
</dbReference>
<feature type="transmembrane region" description="Helical" evidence="13">
    <location>
        <begin position="154"/>
        <end position="173"/>
    </location>
</feature>
<dbReference type="GeneID" id="10153575"/>
<proteinExistence type="inferred from homology"/>
<evidence type="ECO:0000256" key="9">
    <source>
        <dbReference type="ARBA" id="ARBA00023065"/>
    </source>
</evidence>
<reference evidence="14 15" key="2">
    <citation type="journal article" date="2011" name="Stand. Genomic Sci.">
        <title>Complete genome sequence of Desulfurococcus mucosus type strain (O7/1).</title>
        <authorList>
            <person name="Wirth R."/>
            <person name="Chertkov O."/>
            <person name="Held B."/>
            <person name="Lapidus A."/>
            <person name="Nolan M."/>
            <person name="Lucas S."/>
            <person name="Hammon N."/>
            <person name="Deshpande S."/>
            <person name="Cheng J.F."/>
            <person name="Tapia R."/>
            <person name="Han C."/>
            <person name="Goodwin L."/>
            <person name="Pitluck S."/>
            <person name="Liolios K."/>
            <person name="Ioanna P."/>
            <person name="Ivanova N."/>
            <person name="Mavromatis K."/>
            <person name="Mikhailova N."/>
            <person name="Pati A."/>
            <person name="Chen A."/>
            <person name="Palaniappan K."/>
            <person name="Land M."/>
            <person name="Hauser L."/>
            <person name="Chang Y.J."/>
            <person name="Jeffries C.D."/>
            <person name="Bilek Y."/>
            <person name="Hader T."/>
            <person name="Rohde M."/>
            <person name="Spring S."/>
            <person name="Sikorski J."/>
            <person name="Goker M."/>
            <person name="Woyke T."/>
            <person name="Bristow J."/>
            <person name="Eisen J.A."/>
            <person name="Markowitz V."/>
            <person name="Hugenholtz P."/>
            <person name="Kyrpides N.C."/>
            <person name="Klenk H.P."/>
        </authorList>
    </citation>
    <scope>NUCLEOTIDE SEQUENCE [LARGE SCALE GENOMIC DNA]</scope>
    <source>
        <strain evidence="15">ATCC 35584 / DSM 2162 / JCM 9187 / O7/1</strain>
    </source>
</reference>
<evidence type="ECO:0000256" key="3">
    <source>
        <dbReference type="ARBA" id="ARBA00022448"/>
    </source>
</evidence>
<keyword evidence="8" id="KW-0915">Sodium</keyword>
<feature type="transmembrane region" description="Helical" evidence="13">
    <location>
        <begin position="358"/>
        <end position="379"/>
    </location>
</feature>
<feature type="transmembrane region" description="Helical" evidence="13">
    <location>
        <begin position="41"/>
        <end position="64"/>
    </location>
</feature>
<dbReference type="KEGG" id="dmu:Desmu_0878"/>
<keyword evidence="10 13" id="KW-0472">Membrane</keyword>
<evidence type="ECO:0000313" key="15">
    <source>
        <dbReference type="Proteomes" id="UP000001068"/>
    </source>
</evidence>
<dbReference type="GO" id="GO:0015293">
    <property type="term" value="F:symporter activity"/>
    <property type="evidence" value="ECO:0007669"/>
    <property type="project" value="UniProtKB-KW"/>
</dbReference>
<dbReference type="PANTHER" id="PTHR48086">
    <property type="entry name" value="SODIUM/PROLINE SYMPORTER-RELATED"/>
    <property type="match status" value="1"/>
</dbReference>
<dbReference type="GO" id="GO:0005886">
    <property type="term" value="C:plasma membrane"/>
    <property type="evidence" value="ECO:0007669"/>
    <property type="project" value="UniProtKB-SubCell"/>
</dbReference>
<keyword evidence="11" id="KW-0739">Sodium transport</keyword>
<keyword evidence="6" id="KW-0769">Symport</keyword>
<evidence type="ECO:0000256" key="2">
    <source>
        <dbReference type="ARBA" id="ARBA00006434"/>
    </source>
</evidence>
<dbReference type="HOGENOM" id="CLU_018808_15_0_2"/>
<feature type="transmembrane region" description="Helical" evidence="13">
    <location>
        <begin position="76"/>
        <end position="94"/>
    </location>
</feature>
<feature type="transmembrane region" description="Helical" evidence="13">
    <location>
        <begin position="180"/>
        <end position="199"/>
    </location>
</feature>
<name>E8R9K6_DESM0</name>
<dbReference type="STRING" id="765177.Desmu_0878"/>
<evidence type="ECO:0000313" key="14">
    <source>
        <dbReference type="EMBL" id="ADV65182.1"/>
    </source>
</evidence>
<dbReference type="eggNOG" id="arCOG01316">
    <property type="taxonomic scope" value="Archaea"/>
</dbReference>
<keyword evidence="3" id="KW-0813">Transport</keyword>
<comment type="similarity">
    <text evidence="2 12">Belongs to the sodium:solute symporter (SSF) (TC 2.A.21) family.</text>
</comment>
<comment type="subcellular location">
    <subcellularLocation>
        <location evidence="1">Cell membrane</location>
        <topology evidence="1">Multi-pass membrane protein</topology>
    </subcellularLocation>
</comment>
<gene>
    <name evidence="14" type="ordered locus">Desmu_0878</name>
</gene>
<keyword evidence="15" id="KW-1185">Reference proteome</keyword>
<evidence type="ECO:0000256" key="11">
    <source>
        <dbReference type="ARBA" id="ARBA00023201"/>
    </source>
</evidence>
<feature type="transmembrane region" description="Helical" evidence="13">
    <location>
        <begin position="385"/>
        <end position="407"/>
    </location>
</feature>
<organism evidence="14 15">
    <name type="scientific">Desulfurococcus mucosus (strain ATCC 35584 / DSM 2162 / JCM 9187 / O7/1)</name>
    <dbReference type="NCBI Taxonomy" id="765177"/>
    <lineage>
        <taxon>Archaea</taxon>
        <taxon>Thermoproteota</taxon>
        <taxon>Thermoprotei</taxon>
        <taxon>Desulfurococcales</taxon>
        <taxon>Desulfurococcaceae</taxon>
        <taxon>Desulfurococcus</taxon>
    </lineage>
</organism>
<feature type="transmembrane region" description="Helical" evidence="13">
    <location>
        <begin position="317"/>
        <end position="346"/>
    </location>
</feature>
<evidence type="ECO:0000256" key="12">
    <source>
        <dbReference type="RuleBase" id="RU362091"/>
    </source>
</evidence>
<dbReference type="AlphaFoldDB" id="E8R9K6"/>
<dbReference type="EMBL" id="CP002363">
    <property type="protein sequence ID" value="ADV65182.1"/>
    <property type="molecule type" value="Genomic_DNA"/>
</dbReference>
<feature type="transmembrane region" description="Helical" evidence="13">
    <location>
        <begin position="6"/>
        <end position="21"/>
    </location>
</feature>
<keyword evidence="4" id="KW-1003">Cell membrane</keyword>
<dbReference type="PANTHER" id="PTHR48086:SF3">
    <property type="entry name" value="SODIUM_PROLINE SYMPORTER"/>
    <property type="match status" value="1"/>
</dbReference>
<evidence type="ECO:0000256" key="7">
    <source>
        <dbReference type="ARBA" id="ARBA00022989"/>
    </source>
</evidence>
<feature type="transmembrane region" description="Helical" evidence="13">
    <location>
        <begin position="227"/>
        <end position="246"/>
    </location>
</feature>
<evidence type="ECO:0000256" key="1">
    <source>
        <dbReference type="ARBA" id="ARBA00004651"/>
    </source>
</evidence>
<dbReference type="InterPro" id="IPR038377">
    <property type="entry name" value="Na/Glc_symporter_sf"/>
</dbReference>
<evidence type="ECO:0000256" key="5">
    <source>
        <dbReference type="ARBA" id="ARBA00022692"/>
    </source>
</evidence>
<evidence type="ECO:0000256" key="13">
    <source>
        <dbReference type="SAM" id="Phobius"/>
    </source>
</evidence>
<dbReference type="Proteomes" id="UP000001068">
    <property type="component" value="Chromosome"/>
</dbReference>
<dbReference type="Pfam" id="PF00474">
    <property type="entry name" value="SSF"/>
    <property type="match status" value="1"/>
</dbReference>
<dbReference type="RefSeq" id="WP_013562404.1">
    <property type="nucleotide sequence ID" value="NC_014961.1"/>
</dbReference>
<dbReference type="InterPro" id="IPR050277">
    <property type="entry name" value="Sodium:Solute_Symporter"/>
</dbReference>
<evidence type="ECO:0000256" key="8">
    <source>
        <dbReference type="ARBA" id="ARBA00023053"/>
    </source>
</evidence>
<dbReference type="InterPro" id="IPR001734">
    <property type="entry name" value="Na/solute_symporter"/>
</dbReference>
<feature type="transmembrane region" description="Helical" evidence="13">
    <location>
        <begin position="419"/>
        <end position="439"/>
    </location>
</feature>
<keyword evidence="5 13" id="KW-0812">Transmembrane</keyword>
<evidence type="ECO:0000256" key="6">
    <source>
        <dbReference type="ARBA" id="ARBA00022847"/>
    </source>
</evidence>